<reference evidence="3" key="1">
    <citation type="journal article" date="2019" name="Int. J. Syst. Evol. Microbiol.">
        <title>The Global Catalogue of Microorganisms (GCM) 10K type strain sequencing project: providing services to taxonomists for standard genome sequencing and annotation.</title>
        <authorList>
            <consortium name="The Broad Institute Genomics Platform"/>
            <consortium name="The Broad Institute Genome Sequencing Center for Infectious Disease"/>
            <person name="Wu L."/>
            <person name="Ma J."/>
        </authorList>
    </citation>
    <scope>NUCLEOTIDE SEQUENCE [LARGE SCALE GENOMIC DNA]</scope>
    <source>
        <strain evidence="3">JCM 17130</strain>
    </source>
</reference>
<proteinExistence type="predicted"/>
<comment type="caution">
    <text evidence="2">The sequence shown here is derived from an EMBL/GenBank/DDBJ whole genome shotgun (WGS) entry which is preliminary data.</text>
</comment>
<feature type="domain" description="DUF4166" evidence="1">
    <location>
        <begin position="18"/>
        <end position="175"/>
    </location>
</feature>
<name>A0ABW0JKW6_9GAMM</name>
<keyword evidence="3" id="KW-1185">Reference proteome</keyword>
<protein>
    <submittedName>
        <fullName evidence="2">DUF4166 domain-containing protein</fullName>
    </submittedName>
</protein>
<evidence type="ECO:0000259" key="1">
    <source>
        <dbReference type="Pfam" id="PF13761"/>
    </source>
</evidence>
<dbReference type="EMBL" id="JBHSMK010000004">
    <property type="protein sequence ID" value="MFC5436539.1"/>
    <property type="molecule type" value="Genomic_DNA"/>
</dbReference>
<gene>
    <name evidence="2" type="ORF">ACFPME_08220</name>
</gene>
<organism evidence="2 3">
    <name type="scientific">Rhodanobacter umsongensis</name>
    <dbReference type="NCBI Taxonomy" id="633153"/>
    <lineage>
        <taxon>Bacteria</taxon>
        <taxon>Pseudomonadati</taxon>
        <taxon>Pseudomonadota</taxon>
        <taxon>Gammaproteobacteria</taxon>
        <taxon>Lysobacterales</taxon>
        <taxon>Rhodanobacteraceae</taxon>
        <taxon>Rhodanobacter</taxon>
    </lineage>
</organism>
<dbReference type="InterPro" id="IPR025311">
    <property type="entry name" value="DUF4166"/>
</dbReference>
<evidence type="ECO:0000313" key="2">
    <source>
        <dbReference type="EMBL" id="MFC5436539.1"/>
    </source>
</evidence>
<dbReference type="Proteomes" id="UP001596013">
    <property type="component" value="Unassembled WGS sequence"/>
</dbReference>
<dbReference type="RefSeq" id="WP_377304017.1">
    <property type="nucleotide sequence ID" value="NZ_JBHSMK010000004.1"/>
</dbReference>
<sequence length="182" mass="20090">MSIALFPDLLGDETWQCLPPAVQAMHGSAPRLHASGMADVAGNSRLPARWLRRLLGLPSPGAAQALALTIERRGSRELWTRRFANRCMQSVLDRRTGSALLYERLGPATLGFALCRDGDAIDWQLRSLHVLGLPLPRALHGKVLSRSGIRDGRYHFSVDVRLPLLGQLIGYQGWLEPLPDGR</sequence>
<evidence type="ECO:0000313" key="3">
    <source>
        <dbReference type="Proteomes" id="UP001596013"/>
    </source>
</evidence>
<accession>A0ABW0JKW6</accession>
<dbReference type="Pfam" id="PF13761">
    <property type="entry name" value="DUF4166"/>
    <property type="match status" value="1"/>
</dbReference>